<gene>
    <name evidence="2" type="ORF">Dcar01_01191</name>
</gene>
<evidence type="ECO:0000259" key="1">
    <source>
        <dbReference type="Pfam" id="PF01526"/>
    </source>
</evidence>
<accession>A0ABP9W545</accession>
<feature type="domain" description="Tn3 transposase DDE" evidence="1">
    <location>
        <begin position="52"/>
        <end position="143"/>
    </location>
</feature>
<reference evidence="2 3" key="1">
    <citation type="submission" date="2024-02" db="EMBL/GenBank/DDBJ databases">
        <title>Deinococcus carri NBRC 110142.</title>
        <authorList>
            <person name="Ichikawa N."/>
            <person name="Katano-Makiyama Y."/>
            <person name="Hidaka K."/>
        </authorList>
    </citation>
    <scope>NUCLEOTIDE SEQUENCE [LARGE SCALE GENOMIC DNA]</scope>
    <source>
        <strain evidence="2 3">NBRC 110142</strain>
    </source>
</reference>
<dbReference type="InterPro" id="IPR002513">
    <property type="entry name" value="Tn3_Tnp_DDE_dom"/>
</dbReference>
<protein>
    <submittedName>
        <fullName evidence="2">Tn3 family transposase ISAzs17</fullName>
    </submittedName>
</protein>
<proteinExistence type="predicted"/>
<comment type="caution">
    <text evidence="2">The sequence shown here is derived from an EMBL/GenBank/DDBJ whole genome shotgun (WGS) entry which is preliminary data.</text>
</comment>
<dbReference type="Proteomes" id="UP001401887">
    <property type="component" value="Unassembled WGS sequence"/>
</dbReference>
<dbReference type="Pfam" id="PF01526">
    <property type="entry name" value="DDE_Tnp_Tn3"/>
    <property type="match status" value="1"/>
</dbReference>
<name>A0ABP9W545_9DEIO</name>
<evidence type="ECO:0000313" key="2">
    <source>
        <dbReference type="EMBL" id="GAA5512477.1"/>
    </source>
</evidence>
<sequence length="144" mass="15650">MASDPLVQGALSSVTVRGRKLKVGKTLKAVPDEVEPLERRLSARVPRVKITDLLLEVNAWTHFTGAFLNLHSGKGAERHDHLLTAILADGLNLGLTKMAEASPDPGVTARRLMYLADWFIRPDSYAAGLAELVNFQSKLPLAAL</sequence>
<dbReference type="EMBL" id="BAABRP010000002">
    <property type="protein sequence ID" value="GAA5512477.1"/>
    <property type="molecule type" value="Genomic_DNA"/>
</dbReference>
<organism evidence="2 3">
    <name type="scientific">Deinococcus carri</name>
    <dbReference type="NCBI Taxonomy" id="1211323"/>
    <lineage>
        <taxon>Bacteria</taxon>
        <taxon>Thermotogati</taxon>
        <taxon>Deinococcota</taxon>
        <taxon>Deinococci</taxon>
        <taxon>Deinococcales</taxon>
        <taxon>Deinococcaceae</taxon>
        <taxon>Deinococcus</taxon>
    </lineage>
</organism>
<evidence type="ECO:0000313" key="3">
    <source>
        <dbReference type="Proteomes" id="UP001401887"/>
    </source>
</evidence>
<keyword evidence="3" id="KW-1185">Reference proteome</keyword>